<reference evidence="2 3" key="1">
    <citation type="journal article" date="2012" name="J. Bacteriol.">
        <title>Genome Sequence of the Filamentous Bacterium Fibrisoma limi BUZ 3T.</title>
        <authorList>
            <person name="Filippini M."/>
            <person name="Qi W."/>
            <person name="Jaenicke S."/>
            <person name="Goesmann A."/>
            <person name="Smits T.H."/>
            <person name="Bagheri H.C."/>
        </authorList>
    </citation>
    <scope>NUCLEOTIDE SEQUENCE [LARGE SCALE GENOMIC DNA]</scope>
    <source>
        <strain evidence="3">BUZ 3T</strain>
    </source>
</reference>
<evidence type="ECO:0000259" key="1">
    <source>
        <dbReference type="Pfam" id="PF20409"/>
    </source>
</evidence>
<dbReference type="STRING" id="1185876.BN8_03015"/>
<dbReference type="RefSeq" id="WP_009282463.1">
    <property type="nucleotide sequence ID" value="NZ_CAIT01000006.1"/>
</dbReference>
<dbReference type="Proteomes" id="UP000009309">
    <property type="component" value="Unassembled WGS sequence"/>
</dbReference>
<gene>
    <name evidence="2" type="ORF">BN8_03015</name>
</gene>
<dbReference type="SUPFAM" id="SSF54427">
    <property type="entry name" value="NTF2-like"/>
    <property type="match status" value="1"/>
</dbReference>
<organism evidence="2 3">
    <name type="scientific">Fibrisoma limi BUZ 3</name>
    <dbReference type="NCBI Taxonomy" id="1185876"/>
    <lineage>
        <taxon>Bacteria</taxon>
        <taxon>Pseudomonadati</taxon>
        <taxon>Bacteroidota</taxon>
        <taxon>Cytophagia</taxon>
        <taxon>Cytophagales</taxon>
        <taxon>Spirosomataceae</taxon>
        <taxon>Fibrisoma</taxon>
    </lineage>
</organism>
<keyword evidence="3" id="KW-1185">Reference proteome</keyword>
<name>I2GJ08_9BACT</name>
<dbReference type="InterPro" id="IPR032710">
    <property type="entry name" value="NTF2-like_dom_sf"/>
</dbReference>
<dbReference type="Pfam" id="PF20409">
    <property type="entry name" value="SnoaL_5"/>
    <property type="match status" value="1"/>
</dbReference>
<protein>
    <recommendedName>
        <fullName evidence="1">SnoaL-like domain-containing protein</fullName>
    </recommendedName>
</protein>
<proteinExistence type="predicted"/>
<dbReference type="EMBL" id="CAIT01000006">
    <property type="protein sequence ID" value="CCH53883.1"/>
    <property type="molecule type" value="Genomic_DNA"/>
</dbReference>
<dbReference type="InterPro" id="IPR046860">
    <property type="entry name" value="SnoaL_5"/>
</dbReference>
<dbReference type="eggNOG" id="COG3631">
    <property type="taxonomic scope" value="Bacteria"/>
</dbReference>
<dbReference type="OrthoDB" id="336094at2"/>
<dbReference type="PANTHER" id="PTHR34003">
    <property type="entry name" value="BLL2395 PROTEIN"/>
    <property type="match status" value="1"/>
</dbReference>
<feature type="domain" description="SnoaL-like" evidence="1">
    <location>
        <begin position="9"/>
        <end position="116"/>
    </location>
</feature>
<dbReference type="Gene3D" id="3.10.450.50">
    <property type="match status" value="1"/>
</dbReference>
<dbReference type="PANTHER" id="PTHR34003:SF2">
    <property type="entry name" value="SNOAL-LIKE DOMAIN-CONTAINING PROTEIN"/>
    <property type="match status" value="1"/>
</dbReference>
<evidence type="ECO:0000313" key="3">
    <source>
        <dbReference type="Proteomes" id="UP000009309"/>
    </source>
</evidence>
<sequence>MQNVREQVAALNELVAQYRYPEAFDRFYDESLLNYENEQPPMVGLSAERDAMANFLASVADQPHTAELKNVLVADNISVSEWLYDFTHKDWGKRRYTQFTVQRWKDGKVIHQRHHYATS</sequence>
<evidence type="ECO:0000313" key="2">
    <source>
        <dbReference type="EMBL" id="CCH53883.1"/>
    </source>
</evidence>
<accession>I2GJ08</accession>
<dbReference type="AlphaFoldDB" id="I2GJ08"/>
<comment type="caution">
    <text evidence="2">The sequence shown here is derived from an EMBL/GenBank/DDBJ whole genome shotgun (WGS) entry which is preliminary data.</text>
</comment>